<keyword evidence="3" id="KW-0808">Transferase</keyword>
<keyword evidence="5 9" id="KW-0418">Kinase</keyword>
<evidence type="ECO:0000256" key="1">
    <source>
        <dbReference type="ARBA" id="ARBA00006529"/>
    </source>
</evidence>
<feature type="domain" description="Protein kinase" evidence="8">
    <location>
        <begin position="143"/>
        <end position="394"/>
    </location>
</feature>
<dbReference type="InterPro" id="IPR011009">
    <property type="entry name" value="Kinase-like_dom_sf"/>
</dbReference>
<reference evidence="9 10" key="1">
    <citation type="journal article" date="2024" name="J Genomics">
        <title>Draft genome sequencing and assembly of Favolaschia claudopus CIRM-BRFM 2984 isolated from oak limbs.</title>
        <authorList>
            <person name="Navarro D."/>
            <person name="Drula E."/>
            <person name="Chaduli D."/>
            <person name="Cazenave R."/>
            <person name="Ahrendt S."/>
            <person name="Wang J."/>
            <person name="Lipzen A."/>
            <person name="Daum C."/>
            <person name="Barry K."/>
            <person name="Grigoriev I.V."/>
            <person name="Favel A."/>
            <person name="Rosso M.N."/>
            <person name="Martin F."/>
        </authorList>
    </citation>
    <scope>NUCLEOTIDE SEQUENCE [LARGE SCALE GENOMIC DNA]</scope>
    <source>
        <strain evidence="9 10">CIRM-BRFM 2984</strain>
    </source>
</reference>
<feature type="binding site" evidence="7">
    <location>
        <position position="172"/>
    </location>
    <ligand>
        <name>ATP</name>
        <dbReference type="ChEBI" id="CHEBI:30616"/>
    </ligand>
</feature>
<dbReference type="AlphaFoldDB" id="A0AAV9ZKC4"/>
<evidence type="ECO:0000256" key="7">
    <source>
        <dbReference type="PROSITE-ProRule" id="PRU10141"/>
    </source>
</evidence>
<sequence>MFATPSVALTNREEIQQLQYTLQGSAIMPALILGGHLAFIRPDKSILLRTWDLGLGSQTHGSSGQSLCIPSPEVSIDSHNRVSFAASSDSGHSVFGEHAATLCVTASDFQHTLVLASCLGRYWDYDDRVFHATDYDFTNPNNHVLGKKLGAGKFGSVSVVHYHPNKTLVAVKSMNRNHTLGVKEAGLLKQANHKHIVKFLGFTQDHEQCLVFMEYASGGTLEQLAKALGPLQEVEVTALTRQIADGLVHLHDLNIIHRDLKGANIAISLDGCVKIITDLGCAKKIDGNLQMSHAGTFFWMSPEMVLQTPYNATTDVWSLGIVIVELMSGGHPWLKEREGQGRPLLAALQDITKGEVPIPPNASRGLQQLLQDQMFIVDKVKRLTSDQLQKHPWLT</sequence>
<evidence type="ECO:0000256" key="2">
    <source>
        <dbReference type="ARBA" id="ARBA00022527"/>
    </source>
</evidence>
<dbReference type="SUPFAM" id="SSF56112">
    <property type="entry name" value="Protein kinase-like (PK-like)"/>
    <property type="match status" value="1"/>
</dbReference>
<dbReference type="GO" id="GO:0005524">
    <property type="term" value="F:ATP binding"/>
    <property type="evidence" value="ECO:0007669"/>
    <property type="project" value="UniProtKB-UniRule"/>
</dbReference>
<keyword evidence="10" id="KW-1185">Reference proteome</keyword>
<gene>
    <name evidence="9" type="ORF">R3P38DRAFT_3104278</name>
</gene>
<protein>
    <submittedName>
        <fullName evidence="9">Kinase-like domain-containing protein</fullName>
    </submittedName>
</protein>
<dbReference type="Gene3D" id="1.10.510.10">
    <property type="entry name" value="Transferase(Phosphotransferase) domain 1"/>
    <property type="match status" value="1"/>
</dbReference>
<accession>A0AAV9ZKC4</accession>
<dbReference type="PANTHER" id="PTHR11584:SF369">
    <property type="entry name" value="MITOGEN-ACTIVATED PROTEIN KINASE KINASE KINASE 19-RELATED"/>
    <property type="match status" value="1"/>
</dbReference>
<comment type="similarity">
    <text evidence="1">Belongs to the protein kinase superfamily. STE Ser/Thr protein kinase family. MAP kinase kinase kinase subfamily.</text>
</comment>
<organism evidence="9 10">
    <name type="scientific">Favolaschia claudopus</name>
    <dbReference type="NCBI Taxonomy" id="2862362"/>
    <lineage>
        <taxon>Eukaryota</taxon>
        <taxon>Fungi</taxon>
        <taxon>Dikarya</taxon>
        <taxon>Basidiomycota</taxon>
        <taxon>Agaricomycotina</taxon>
        <taxon>Agaricomycetes</taxon>
        <taxon>Agaricomycetidae</taxon>
        <taxon>Agaricales</taxon>
        <taxon>Marasmiineae</taxon>
        <taxon>Mycenaceae</taxon>
        <taxon>Favolaschia</taxon>
    </lineage>
</organism>
<evidence type="ECO:0000256" key="6">
    <source>
        <dbReference type="ARBA" id="ARBA00022840"/>
    </source>
</evidence>
<dbReference type="SMART" id="SM00220">
    <property type="entry name" value="S_TKc"/>
    <property type="match status" value="1"/>
</dbReference>
<name>A0AAV9ZKC4_9AGAR</name>
<evidence type="ECO:0000256" key="4">
    <source>
        <dbReference type="ARBA" id="ARBA00022741"/>
    </source>
</evidence>
<evidence type="ECO:0000313" key="10">
    <source>
        <dbReference type="Proteomes" id="UP001362999"/>
    </source>
</evidence>
<dbReference type="PROSITE" id="PS00107">
    <property type="entry name" value="PROTEIN_KINASE_ATP"/>
    <property type="match status" value="1"/>
</dbReference>
<keyword evidence="4 7" id="KW-0547">Nucleotide-binding</keyword>
<keyword evidence="2" id="KW-0723">Serine/threonine-protein kinase</keyword>
<dbReference type="InterPro" id="IPR017441">
    <property type="entry name" value="Protein_kinase_ATP_BS"/>
</dbReference>
<dbReference type="GO" id="GO:0004674">
    <property type="term" value="F:protein serine/threonine kinase activity"/>
    <property type="evidence" value="ECO:0007669"/>
    <property type="project" value="UniProtKB-KW"/>
</dbReference>
<dbReference type="EMBL" id="JAWWNJ010000136">
    <property type="protein sequence ID" value="KAK6984636.1"/>
    <property type="molecule type" value="Genomic_DNA"/>
</dbReference>
<keyword evidence="6 7" id="KW-0067">ATP-binding</keyword>
<evidence type="ECO:0000259" key="8">
    <source>
        <dbReference type="PROSITE" id="PS50011"/>
    </source>
</evidence>
<evidence type="ECO:0000313" key="9">
    <source>
        <dbReference type="EMBL" id="KAK6984636.1"/>
    </source>
</evidence>
<dbReference type="Proteomes" id="UP001362999">
    <property type="component" value="Unassembled WGS sequence"/>
</dbReference>
<dbReference type="InterPro" id="IPR000719">
    <property type="entry name" value="Prot_kinase_dom"/>
</dbReference>
<proteinExistence type="inferred from homology"/>
<comment type="caution">
    <text evidence="9">The sequence shown here is derived from an EMBL/GenBank/DDBJ whole genome shotgun (WGS) entry which is preliminary data.</text>
</comment>
<evidence type="ECO:0000256" key="3">
    <source>
        <dbReference type="ARBA" id="ARBA00022679"/>
    </source>
</evidence>
<dbReference type="Pfam" id="PF00069">
    <property type="entry name" value="Pkinase"/>
    <property type="match status" value="1"/>
</dbReference>
<dbReference type="PANTHER" id="PTHR11584">
    <property type="entry name" value="SERINE/THREONINE PROTEIN KINASE"/>
    <property type="match status" value="1"/>
</dbReference>
<evidence type="ECO:0000256" key="5">
    <source>
        <dbReference type="ARBA" id="ARBA00022777"/>
    </source>
</evidence>
<dbReference type="PROSITE" id="PS50011">
    <property type="entry name" value="PROTEIN_KINASE_DOM"/>
    <property type="match status" value="1"/>
</dbReference>